<keyword evidence="3" id="KW-1185">Reference proteome</keyword>
<gene>
    <name evidence="2" type="ORF">J5X75_42310</name>
</gene>
<evidence type="ECO:0000313" key="2">
    <source>
        <dbReference type="EMBL" id="MBO3744146.1"/>
    </source>
</evidence>
<name>A0ABS3UZZ1_9ACTN</name>
<evidence type="ECO:0008006" key="4">
    <source>
        <dbReference type="Google" id="ProtNLM"/>
    </source>
</evidence>
<organism evidence="2 3">
    <name type="scientific">Actinoplanes flavus</name>
    <dbReference type="NCBI Taxonomy" id="2820290"/>
    <lineage>
        <taxon>Bacteria</taxon>
        <taxon>Bacillati</taxon>
        <taxon>Actinomycetota</taxon>
        <taxon>Actinomycetes</taxon>
        <taxon>Micromonosporales</taxon>
        <taxon>Micromonosporaceae</taxon>
        <taxon>Actinoplanes</taxon>
    </lineage>
</organism>
<comment type="caution">
    <text evidence="2">The sequence shown here is derived from an EMBL/GenBank/DDBJ whole genome shotgun (WGS) entry which is preliminary data.</text>
</comment>
<evidence type="ECO:0000313" key="3">
    <source>
        <dbReference type="Proteomes" id="UP000679690"/>
    </source>
</evidence>
<dbReference type="Proteomes" id="UP000679690">
    <property type="component" value="Unassembled WGS sequence"/>
</dbReference>
<feature type="compositionally biased region" description="Basic and acidic residues" evidence="1">
    <location>
        <begin position="45"/>
        <end position="54"/>
    </location>
</feature>
<dbReference type="EMBL" id="JAGFNS010000054">
    <property type="protein sequence ID" value="MBO3744146.1"/>
    <property type="molecule type" value="Genomic_DNA"/>
</dbReference>
<dbReference type="RefSeq" id="WP_208473381.1">
    <property type="nucleotide sequence ID" value="NZ_JAGFNS010000054.1"/>
</dbReference>
<sequence length="54" mass="6007">MSIENRPDDQHDDDHAERGDQPDEPVKREDARIGSAGGGQYPLADSEREKAEES</sequence>
<accession>A0ABS3UZZ1</accession>
<feature type="region of interest" description="Disordered" evidence="1">
    <location>
        <begin position="1"/>
        <end position="54"/>
    </location>
</feature>
<feature type="compositionally biased region" description="Basic and acidic residues" evidence="1">
    <location>
        <begin position="1"/>
        <end position="32"/>
    </location>
</feature>
<evidence type="ECO:0000256" key="1">
    <source>
        <dbReference type="SAM" id="MobiDB-lite"/>
    </source>
</evidence>
<reference evidence="2 3" key="1">
    <citation type="submission" date="2021-03" db="EMBL/GenBank/DDBJ databases">
        <title>Actinoplanes flavus sp. nov., a novel actinomycete isolated from Coconut Palm rhizosphere soil.</title>
        <authorList>
            <person name="Luo X."/>
        </authorList>
    </citation>
    <scope>NUCLEOTIDE SEQUENCE [LARGE SCALE GENOMIC DNA]</scope>
    <source>
        <strain evidence="2 3">NEAU-H7</strain>
    </source>
</reference>
<protein>
    <recommendedName>
        <fullName evidence="4">Nucleotide exchange factor GrpE</fullName>
    </recommendedName>
</protein>
<proteinExistence type="predicted"/>